<organism evidence="2 3">
    <name type="scientific">Populus alba x Populus x berolinensis</name>
    <dbReference type="NCBI Taxonomy" id="444605"/>
    <lineage>
        <taxon>Eukaryota</taxon>
        <taxon>Viridiplantae</taxon>
        <taxon>Streptophyta</taxon>
        <taxon>Embryophyta</taxon>
        <taxon>Tracheophyta</taxon>
        <taxon>Spermatophyta</taxon>
        <taxon>Magnoliopsida</taxon>
        <taxon>eudicotyledons</taxon>
        <taxon>Gunneridae</taxon>
        <taxon>Pentapetalae</taxon>
        <taxon>rosids</taxon>
        <taxon>fabids</taxon>
        <taxon>Malpighiales</taxon>
        <taxon>Salicaceae</taxon>
        <taxon>Saliceae</taxon>
        <taxon>Populus</taxon>
    </lineage>
</organism>
<proteinExistence type="predicted"/>
<dbReference type="AlphaFoldDB" id="A0AAD6MN30"/>
<gene>
    <name evidence="2" type="ORF">NC653_021360</name>
</gene>
<accession>A0AAD6MN30</accession>
<dbReference type="EMBL" id="JAQIZT010000008">
    <property type="protein sequence ID" value="KAJ6988411.1"/>
    <property type="molecule type" value="Genomic_DNA"/>
</dbReference>
<evidence type="ECO:0000256" key="1">
    <source>
        <dbReference type="SAM" id="MobiDB-lite"/>
    </source>
</evidence>
<sequence>MLLQNEWSVGKTANWFPRMPTPLQNHPHLIREKLPTKNTWSGISLSQSRHQSVTTTTLQKSPSAKSIANLSDISDIKNMV</sequence>
<feature type="region of interest" description="Disordered" evidence="1">
    <location>
        <begin position="42"/>
        <end position="64"/>
    </location>
</feature>
<evidence type="ECO:0000313" key="3">
    <source>
        <dbReference type="Proteomes" id="UP001164929"/>
    </source>
</evidence>
<name>A0AAD6MN30_9ROSI</name>
<keyword evidence="3" id="KW-1185">Reference proteome</keyword>
<evidence type="ECO:0000313" key="2">
    <source>
        <dbReference type="EMBL" id="KAJ6988411.1"/>
    </source>
</evidence>
<protein>
    <submittedName>
        <fullName evidence="2">Uncharacterized protein</fullName>
    </submittedName>
</protein>
<dbReference type="Proteomes" id="UP001164929">
    <property type="component" value="Chromosome 8"/>
</dbReference>
<reference evidence="2" key="1">
    <citation type="journal article" date="2023" name="Mol. Ecol. Resour.">
        <title>Chromosome-level genome assembly of a triploid poplar Populus alba 'Berolinensis'.</title>
        <authorList>
            <person name="Chen S."/>
            <person name="Yu Y."/>
            <person name="Wang X."/>
            <person name="Wang S."/>
            <person name="Zhang T."/>
            <person name="Zhou Y."/>
            <person name="He R."/>
            <person name="Meng N."/>
            <person name="Wang Y."/>
            <person name="Liu W."/>
            <person name="Liu Z."/>
            <person name="Liu J."/>
            <person name="Guo Q."/>
            <person name="Huang H."/>
            <person name="Sederoff R.R."/>
            <person name="Wang G."/>
            <person name="Qu G."/>
            <person name="Chen S."/>
        </authorList>
    </citation>
    <scope>NUCLEOTIDE SEQUENCE</scope>
    <source>
        <strain evidence="2">SC-2020</strain>
    </source>
</reference>
<comment type="caution">
    <text evidence="2">The sequence shown here is derived from an EMBL/GenBank/DDBJ whole genome shotgun (WGS) entry which is preliminary data.</text>
</comment>